<evidence type="ECO:0000256" key="2">
    <source>
        <dbReference type="ARBA" id="ARBA00022614"/>
    </source>
</evidence>
<feature type="domain" description="RPW8" evidence="7">
    <location>
        <begin position="1"/>
        <end position="147"/>
    </location>
</feature>
<dbReference type="InterPro" id="IPR003593">
    <property type="entry name" value="AAA+_ATPase"/>
</dbReference>
<dbReference type="FunFam" id="3.80.10.10:FF:001428">
    <property type="entry name" value="Probable disease resistance protein At5g04720"/>
    <property type="match status" value="1"/>
</dbReference>
<proteinExistence type="inferred from homology"/>
<dbReference type="InterPro" id="IPR002182">
    <property type="entry name" value="NB-ARC"/>
</dbReference>
<dbReference type="Pfam" id="PF05659">
    <property type="entry name" value="RPW8"/>
    <property type="match status" value="1"/>
</dbReference>
<keyword evidence="2" id="KW-0433">Leucine-rich repeat</keyword>
<keyword evidence="9" id="KW-1185">Reference proteome</keyword>
<comment type="similarity">
    <text evidence="1">Belongs to the disease resistance NB-LRR family.</text>
</comment>
<dbReference type="SMART" id="SM00382">
    <property type="entry name" value="AAA"/>
    <property type="match status" value="1"/>
</dbReference>
<protein>
    <submittedName>
        <fullName evidence="8">AAA+ ATPase domain</fullName>
    </submittedName>
</protein>
<dbReference type="FunFam" id="1.10.8.430:FF:000003">
    <property type="entry name" value="Probable disease resistance protein At5g66910"/>
    <property type="match status" value="1"/>
</dbReference>
<dbReference type="GO" id="GO:0005524">
    <property type="term" value="F:ATP binding"/>
    <property type="evidence" value="ECO:0007669"/>
    <property type="project" value="UniProtKB-KW"/>
</dbReference>
<keyword evidence="6" id="KW-0067">ATP-binding</keyword>
<evidence type="ECO:0000256" key="6">
    <source>
        <dbReference type="ARBA" id="ARBA00022840"/>
    </source>
</evidence>
<sequence length="815" mass="92048">MADIIGGEVVTELVKQLYAVSQKALRCRGIAKNLATMIEGLQPTIKEIQYSGVELSPHRQAQLRMFSETLDKCRKLTEKVLKSSRWNMVRQVIHVRKMESLQSKVSSFLNGQLLVHVLADVHHVRVDTGVGFDRVDRKFDCLNEMFGSMKIRGSESMREALKMEEATMEIMMTDGADLGGNLDLGKIKVKEMLFKSNDDERLIGISGMSGSGKTTLAKELARDEEVRGHFGNKVLFLTVSQSPNLEELRVHIWGFLTSYEAGVGATLPESIEQTRKLVILDDVWTRESLDQLMFENIPGTTTLVVSRSKFADSRATYDVELLNEHEATSLFCLSAFNQNSVPSGFSKSLVKQVVGECKGLPLALKVIGASLKERPEKYWEGAVERLSRGEPADETHESRVFAQIEATLENLDPKTRECFLVLGAFPEDKKIPLDVLISVLVELHDLEDATAFAVIVDLANRNLLTLVKDPRFGHMYTSYYDIFVTQHDVLRDVALRLSNRGKVNNRERLLMPKRESILPREWERNNDEAYKARVVSIHTGEMTEMDWFDMELPKAEVLILHFSSEKYVLPPFIAKMGKLRALVIINNGMSPARLHDFSIFTNLAKLKSLWLERVHVPELSSSTVPLQNLHKLSLIFCKINTSLDQTEVDIAQIFPKLSDLTIDHCDDLMELPSTICGITSLNSISITNCPRIKELPKNLSKLKFLQLLRLYACPELKSLPVEICELPRIKYLDISQCVSLSSLPGEIGKVRTLEKIDMRECSLSSIPSSAVLLTSLRHVICDREALWMWEKVEKVVTGLRVEAAEKSFSVDWLDE</sequence>
<dbReference type="PROSITE" id="PS51153">
    <property type="entry name" value="RPW8"/>
    <property type="match status" value="1"/>
</dbReference>
<keyword evidence="4" id="KW-0547">Nucleotide-binding</keyword>
<evidence type="ECO:0000256" key="1">
    <source>
        <dbReference type="ARBA" id="ARBA00008894"/>
    </source>
</evidence>
<evidence type="ECO:0000256" key="3">
    <source>
        <dbReference type="ARBA" id="ARBA00022737"/>
    </source>
</evidence>
<evidence type="ECO:0000313" key="9">
    <source>
        <dbReference type="Proteomes" id="UP000694240"/>
    </source>
</evidence>
<evidence type="ECO:0000256" key="5">
    <source>
        <dbReference type="ARBA" id="ARBA00022821"/>
    </source>
</evidence>
<dbReference type="AlphaFoldDB" id="A0A8T1YSZ6"/>
<evidence type="ECO:0000259" key="7">
    <source>
        <dbReference type="PROSITE" id="PS51153"/>
    </source>
</evidence>
<evidence type="ECO:0000313" key="8">
    <source>
        <dbReference type="EMBL" id="KAG7549500.1"/>
    </source>
</evidence>
<name>A0A8T1YSZ6_9BRAS</name>
<dbReference type="GO" id="GO:0043531">
    <property type="term" value="F:ADP binding"/>
    <property type="evidence" value="ECO:0007669"/>
    <property type="project" value="InterPro"/>
</dbReference>
<dbReference type="PANTHER" id="PTHR36766:SF25">
    <property type="entry name" value="DISEASE RESISTANCE PROTEIN ADR1"/>
    <property type="match status" value="1"/>
</dbReference>
<dbReference type="InterPro" id="IPR008808">
    <property type="entry name" value="Powdery_mildew-R_dom"/>
</dbReference>
<gene>
    <name evidence="8" type="ORF">ISN45_Aa06g003820</name>
</gene>
<dbReference type="PANTHER" id="PTHR36766">
    <property type="entry name" value="PLANT BROAD-SPECTRUM MILDEW RESISTANCE PROTEIN RPW8"/>
    <property type="match status" value="1"/>
</dbReference>
<accession>A0A8T1YSZ6</accession>
<dbReference type="EMBL" id="JAEFBK010000011">
    <property type="protein sequence ID" value="KAG7549500.1"/>
    <property type="molecule type" value="Genomic_DNA"/>
</dbReference>
<reference evidence="8 9" key="1">
    <citation type="submission" date="2020-12" db="EMBL/GenBank/DDBJ databases">
        <title>Concerted genomic and epigenomic changes stabilize Arabidopsis allopolyploids.</title>
        <authorList>
            <person name="Chen Z."/>
        </authorList>
    </citation>
    <scope>NUCLEOTIDE SEQUENCE [LARGE SCALE GENOMIC DNA]</scope>
    <source>
        <strain evidence="8">Allo738</strain>
        <tissue evidence="8">Leaf</tissue>
    </source>
</reference>
<keyword evidence="5" id="KW-0611">Plant defense</keyword>
<dbReference type="Pfam" id="PF00931">
    <property type="entry name" value="NB-ARC"/>
    <property type="match status" value="1"/>
</dbReference>
<comment type="caution">
    <text evidence="8">The sequence shown here is derived from an EMBL/GenBank/DDBJ whole genome shotgun (WGS) entry which is preliminary data.</text>
</comment>
<dbReference type="Proteomes" id="UP000694240">
    <property type="component" value="Chromosome 11"/>
</dbReference>
<keyword evidence="3" id="KW-0677">Repeat</keyword>
<organism evidence="8 9">
    <name type="scientific">Arabidopsis thaliana x Arabidopsis arenosa</name>
    <dbReference type="NCBI Taxonomy" id="1240361"/>
    <lineage>
        <taxon>Eukaryota</taxon>
        <taxon>Viridiplantae</taxon>
        <taxon>Streptophyta</taxon>
        <taxon>Embryophyta</taxon>
        <taxon>Tracheophyta</taxon>
        <taxon>Spermatophyta</taxon>
        <taxon>Magnoliopsida</taxon>
        <taxon>eudicotyledons</taxon>
        <taxon>Gunneridae</taxon>
        <taxon>Pentapetalae</taxon>
        <taxon>rosids</taxon>
        <taxon>malvids</taxon>
        <taxon>Brassicales</taxon>
        <taxon>Brassicaceae</taxon>
        <taxon>Camelineae</taxon>
        <taxon>Arabidopsis</taxon>
    </lineage>
</organism>
<dbReference type="GO" id="GO:0006952">
    <property type="term" value="P:defense response"/>
    <property type="evidence" value="ECO:0007669"/>
    <property type="project" value="UniProtKB-KW"/>
</dbReference>
<evidence type="ECO:0000256" key="4">
    <source>
        <dbReference type="ARBA" id="ARBA00022741"/>
    </source>
</evidence>